<dbReference type="EMBL" id="HBUE01210071">
    <property type="protein sequence ID" value="CAG6534056.1"/>
    <property type="molecule type" value="Transcribed_RNA"/>
</dbReference>
<accession>A0A8D8AQU3</accession>
<proteinExistence type="predicted"/>
<name>A0A8D8AQU3_CULPI</name>
<dbReference type="AlphaFoldDB" id="A0A8D8AQU3"/>
<evidence type="ECO:0000313" key="2">
    <source>
        <dbReference type="EMBL" id="CAG6459933.1"/>
    </source>
</evidence>
<organism evidence="2">
    <name type="scientific">Culex pipiens</name>
    <name type="common">House mosquito</name>
    <dbReference type="NCBI Taxonomy" id="7175"/>
    <lineage>
        <taxon>Eukaryota</taxon>
        <taxon>Metazoa</taxon>
        <taxon>Ecdysozoa</taxon>
        <taxon>Arthropoda</taxon>
        <taxon>Hexapoda</taxon>
        <taxon>Insecta</taxon>
        <taxon>Pterygota</taxon>
        <taxon>Neoptera</taxon>
        <taxon>Endopterygota</taxon>
        <taxon>Diptera</taxon>
        <taxon>Nematocera</taxon>
        <taxon>Culicoidea</taxon>
        <taxon>Culicidae</taxon>
        <taxon>Culicinae</taxon>
        <taxon>Culicini</taxon>
        <taxon>Culex</taxon>
        <taxon>Culex</taxon>
    </lineage>
</organism>
<dbReference type="EMBL" id="HBUE01039030">
    <property type="protein sequence ID" value="CAG6459933.1"/>
    <property type="molecule type" value="Transcribed_RNA"/>
</dbReference>
<evidence type="ECO:0000256" key="1">
    <source>
        <dbReference type="SAM" id="MobiDB-lite"/>
    </source>
</evidence>
<feature type="region of interest" description="Disordered" evidence="1">
    <location>
        <begin position="107"/>
        <end position="127"/>
    </location>
</feature>
<dbReference type="EMBL" id="HBUE01316487">
    <property type="protein sequence ID" value="CAG6585956.1"/>
    <property type="molecule type" value="Transcribed_RNA"/>
</dbReference>
<protein>
    <submittedName>
        <fullName evidence="2">(northern house mosquito) hypothetical protein</fullName>
    </submittedName>
</protein>
<sequence>MCLATYNPGSLSLALWYSLVVHPISPVRDCGFFAYLLPSPELPCPAPPPGEKGFRSIPSSPHLVSFDASRQCTVGRKFHPTSPSYHHHHHLCAGCWKMMKSLEGAKKNSQEGRVAKRVVSNLSPGEI</sequence>
<reference evidence="2" key="1">
    <citation type="submission" date="2021-05" db="EMBL/GenBank/DDBJ databases">
        <authorList>
            <person name="Alioto T."/>
            <person name="Alioto T."/>
            <person name="Gomez Garrido J."/>
        </authorList>
    </citation>
    <scope>NUCLEOTIDE SEQUENCE</scope>
</reference>